<evidence type="ECO:0000256" key="1">
    <source>
        <dbReference type="SAM" id="MobiDB-lite"/>
    </source>
</evidence>
<proteinExistence type="predicted"/>
<name>A0ABQ9ERB6_TEGGR</name>
<gene>
    <name evidence="2" type="ORF">KUTeg_016500</name>
</gene>
<keyword evidence="3" id="KW-1185">Reference proteome</keyword>
<sequence>MSKFMFHIRFSNEGEFLHEHEIYEMMRSRNLYQLQFDLRRKLEKKIRTIKAAEKLHVATFQSRKALFLQKAQENIKLRNNIDVPVNGEKETGKYLPAAKMDDTKIDKWIENNEKIIPEPVDENQQDQQNTDNIENVSEAQSGETGDTRKESLTVTTAKVELEFKGKSLSGRKSAGLSRSRNCFSEPVPSCSTESNENQQNSEVSDNTKSKSKKGKDRKLEGHNKIKGEKETKQEEHKNNINEEENVTKPRPLYLTSTSNLQRTMTDLTTKSGILSSDNEKICQGVLPKLECNKPKNMKGRSRSSKNTISGASNSVDKDLNMKTKEITFMLGDSDGSEKKPNLPPFLSDNLASKSLSTFEMGAVTPDGRILLTKNDYDQFLSKYRNAQKQRLRRSRRRSENLDQRVRDYRWNINEE</sequence>
<comment type="caution">
    <text evidence="2">The sequence shown here is derived from an EMBL/GenBank/DDBJ whole genome shotgun (WGS) entry which is preliminary data.</text>
</comment>
<feature type="region of interest" description="Disordered" evidence="1">
    <location>
        <begin position="292"/>
        <end position="318"/>
    </location>
</feature>
<dbReference type="Proteomes" id="UP001217089">
    <property type="component" value="Unassembled WGS sequence"/>
</dbReference>
<dbReference type="EMBL" id="JARBDR010000813">
    <property type="protein sequence ID" value="KAJ8305955.1"/>
    <property type="molecule type" value="Genomic_DNA"/>
</dbReference>
<evidence type="ECO:0000313" key="2">
    <source>
        <dbReference type="EMBL" id="KAJ8305955.1"/>
    </source>
</evidence>
<organism evidence="2 3">
    <name type="scientific">Tegillarca granosa</name>
    <name type="common">Malaysian cockle</name>
    <name type="synonym">Anadara granosa</name>
    <dbReference type="NCBI Taxonomy" id="220873"/>
    <lineage>
        <taxon>Eukaryota</taxon>
        <taxon>Metazoa</taxon>
        <taxon>Spiralia</taxon>
        <taxon>Lophotrochozoa</taxon>
        <taxon>Mollusca</taxon>
        <taxon>Bivalvia</taxon>
        <taxon>Autobranchia</taxon>
        <taxon>Pteriomorphia</taxon>
        <taxon>Arcoida</taxon>
        <taxon>Arcoidea</taxon>
        <taxon>Arcidae</taxon>
        <taxon>Tegillarca</taxon>
    </lineage>
</organism>
<reference evidence="2 3" key="1">
    <citation type="submission" date="2022-12" db="EMBL/GenBank/DDBJ databases">
        <title>Chromosome-level genome of Tegillarca granosa.</title>
        <authorList>
            <person name="Kim J."/>
        </authorList>
    </citation>
    <scope>NUCLEOTIDE SEQUENCE [LARGE SCALE GENOMIC DNA]</scope>
    <source>
        <strain evidence="2">Teg-2019</strain>
        <tissue evidence="2">Adductor muscle</tissue>
    </source>
</reference>
<feature type="region of interest" description="Disordered" evidence="1">
    <location>
        <begin position="167"/>
        <end position="250"/>
    </location>
</feature>
<feature type="compositionally biased region" description="Basic and acidic residues" evidence="1">
    <location>
        <begin position="217"/>
        <end position="240"/>
    </location>
</feature>
<protein>
    <submittedName>
        <fullName evidence="2">Uncharacterized protein</fullName>
    </submittedName>
</protein>
<feature type="compositionally biased region" description="Polar residues" evidence="1">
    <location>
        <begin position="304"/>
        <end position="314"/>
    </location>
</feature>
<evidence type="ECO:0000313" key="3">
    <source>
        <dbReference type="Proteomes" id="UP001217089"/>
    </source>
</evidence>
<feature type="compositionally biased region" description="Polar residues" evidence="1">
    <location>
        <begin position="189"/>
        <end position="206"/>
    </location>
</feature>
<accession>A0ABQ9ERB6</accession>